<keyword evidence="4 14" id="KW-1134">Transmembrane beta strand</keyword>
<evidence type="ECO:0000256" key="11">
    <source>
        <dbReference type="ARBA" id="ARBA00023136"/>
    </source>
</evidence>
<dbReference type="InterPro" id="IPR000531">
    <property type="entry name" value="Beta-barrel_TonB"/>
</dbReference>
<feature type="signal peptide" evidence="16">
    <location>
        <begin position="1"/>
        <end position="25"/>
    </location>
</feature>
<keyword evidence="13 14" id="KW-0998">Cell outer membrane</keyword>
<evidence type="ECO:0000256" key="8">
    <source>
        <dbReference type="ARBA" id="ARBA00023004"/>
    </source>
</evidence>
<comment type="similarity">
    <text evidence="2 14 15">Belongs to the TonB-dependent receptor family.</text>
</comment>
<dbReference type="InterPro" id="IPR013784">
    <property type="entry name" value="Carb-bd-like_fold"/>
</dbReference>
<feature type="chain" id="PRO_5045498299" evidence="16">
    <location>
        <begin position="26"/>
        <end position="824"/>
    </location>
</feature>
<keyword evidence="6 14" id="KW-0812">Transmembrane</keyword>
<evidence type="ECO:0000256" key="2">
    <source>
        <dbReference type="ARBA" id="ARBA00009810"/>
    </source>
</evidence>
<dbReference type="Gene3D" id="2.60.40.1120">
    <property type="entry name" value="Carboxypeptidase-like, regulatory domain"/>
    <property type="match status" value="1"/>
</dbReference>
<dbReference type="Pfam" id="PF07715">
    <property type="entry name" value="Plug"/>
    <property type="match status" value="1"/>
</dbReference>
<dbReference type="SUPFAM" id="SSF49452">
    <property type="entry name" value="Starch-binding domain-like"/>
    <property type="match status" value="1"/>
</dbReference>
<dbReference type="InterPro" id="IPR036942">
    <property type="entry name" value="Beta-barrel_TonB_sf"/>
</dbReference>
<evidence type="ECO:0000259" key="18">
    <source>
        <dbReference type="Pfam" id="PF07715"/>
    </source>
</evidence>
<proteinExistence type="inferred from homology"/>
<evidence type="ECO:0000256" key="7">
    <source>
        <dbReference type="ARBA" id="ARBA00022729"/>
    </source>
</evidence>
<evidence type="ECO:0000313" key="19">
    <source>
        <dbReference type="EMBL" id="MFD2865802.1"/>
    </source>
</evidence>
<dbReference type="PANTHER" id="PTHR32552:SF68">
    <property type="entry name" value="FERRICHROME OUTER MEMBRANE TRANSPORTER_PHAGE RECEPTOR"/>
    <property type="match status" value="1"/>
</dbReference>
<evidence type="ECO:0000256" key="5">
    <source>
        <dbReference type="ARBA" id="ARBA00022496"/>
    </source>
</evidence>
<dbReference type="EMBL" id="JBHUON010000017">
    <property type="protein sequence ID" value="MFD2865802.1"/>
    <property type="molecule type" value="Genomic_DNA"/>
</dbReference>
<dbReference type="Gene3D" id="2.40.170.20">
    <property type="entry name" value="TonB-dependent receptor, beta-barrel domain"/>
    <property type="match status" value="1"/>
</dbReference>
<keyword evidence="12 19" id="KW-0675">Receptor</keyword>
<evidence type="ECO:0000256" key="9">
    <source>
        <dbReference type="ARBA" id="ARBA00023065"/>
    </source>
</evidence>
<dbReference type="InterPro" id="IPR039426">
    <property type="entry name" value="TonB-dep_rcpt-like"/>
</dbReference>
<dbReference type="NCBIfam" id="TIGR01783">
    <property type="entry name" value="TonB-siderophor"/>
    <property type="match status" value="1"/>
</dbReference>
<reference evidence="20" key="1">
    <citation type="journal article" date="2019" name="Int. J. Syst. Evol. Microbiol.">
        <title>The Global Catalogue of Microorganisms (GCM) 10K type strain sequencing project: providing services to taxonomists for standard genome sequencing and annotation.</title>
        <authorList>
            <consortium name="The Broad Institute Genomics Platform"/>
            <consortium name="The Broad Institute Genome Sequencing Center for Infectious Disease"/>
            <person name="Wu L."/>
            <person name="Ma J."/>
        </authorList>
    </citation>
    <scope>NUCLEOTIDE SEQUENCE [LARGE SCALE GENOMIC DNA]</scope>
    <source>
        <strain evidence="20">KCTC 52232</strain>
    </source>
</reference>
<keyword evidence="5" id="KW-0410">Iron transport</keyword>
<keyword evidence="8" id="KW-0408">Iron</keyword>
<dbReference type="RefSeq" id="WP_377128796.1">
    <property type="nucleotide sequence ID" value="NZ_JBHUON010000017.1"/>
</dbReference>
<evidence type="ECO:0000256" key="16">
    <source>
        <dbReference type="SAM" id="SignalP"/>
    </source>
</evidence>
<evidence type="ECO:0000256" key="13">
    <source>
        <dbReference type="ARBA" id="ARBA00023237"/>
    </source>
</evidence>
<name>A0ABW5XTM9_9SPHI</name>
<dbReference type="Pfam" id="PF13715">
    <property type="entry name" value="CarbopepD_reg_2"/>
    <property type="match status" value="1"/>
</dbReference>
<protein>
    <submittedName>
        <fullName evidence="19">TonB-dependent siderophore receptor</fullName>
    </submittedName>
</protein>
<dbReference type="InterPro" id="IPR010105">
    <property type="entry name" value="TonB_sidphr_rcpt"/>
</dbReference>
<organism evidence="19 20">
    <name type="scientific">Mucilaginibacter antarcticus</name>
    <dbReference type="NCBI Taxonomy" id="1855725"/>
    <lineage>
        <taxon>Bacteria</taxon>
        <taxon>Pseudomonadati</taxon>
        <taxon>Bacteroidota</taxon>
        <taxon>Sphingobacteriia</taxon>
        <taxon>Sphingobacteriales</taxon>
        <taxon>Sphingobacteriaceae</taxon>
        <taxon>Mucilaginibacter</taxon>
    </lineage>
</organism>
<feature type="domain" description="TonB-dependent receptor-like beta-barrel" evidence="17">
    <location>
        <begin position="416"/>
        <end position="796"/>
    </location>
</feature>
<dbReference type="Gene3D" id="2.170.130.10">
    <property type="entry name" value="TonB-dependent receptor, plug domain"/>
    <property type="match status" value="1"/>
</dbReference>
<feature type="domain" description="TonB-dependent receptor plug" evidence="18">
    <location>
        <begin position="143"/>
        <end position="236"/>
    </location>
</feature>
<evidence type="ECO:0000256" key="14">
    <source>
        <dbReference type="PROSITE-ProRule" id="PRU01360"/>
    </source>
</evidence>
<keyword evidence="9" id="KW-0406">Ion transport</keyword>
<evidence type="ECO:0000256" key="10">
    <source>
        <dbReference type="ARBA" id="ARBA00023077"/>
    </source>
</evidence>
<accession>A0ABW5XTM9</accession>
<evidence type="ECO:0000256" key="3">
    <source>
        <dbReference type="ARBA" id="ARBA00022448"/>
    </source>
</evidence>
<sequence length="824" mass="89917">MNRIYLIPFKLFTIVLTLTFSNALAQTTRGTLTGKVLAANNDPAAYVSIGLQGTSFGTTTNKDGEYAFKAPAGSYTIVISYIGVQPVAQSVTVTGGQTTNVPQITVNASNAQLTEVNIIANRSNRFASRVSTDAAKIPLSSLENAQSYTTVTRALIAEQQIFSVDDALRNAPGLQKMWDATGRAGDGGGYFTLRGFPTQTRLRNGVSGLVTSTVDAVNIEKVEVIKGPSATLFGSTLTSFGGLINRVTKKPYENFGLEIGQSVGSYNLNRTTIDLNAPITNNKNVLFRLNAAHNYEGSFQNYGKSRTFAVAPSLTVKATDRLTFQFDAELYVGRNSAKPFFFFYSTPKAMGVTEAKDLGINYKNAYVNDDIRQYSRSMNYFAQANYQISDNFTSQTIFSSSNSYSDGSNPFFYLGDDATAATFAPGTPASANGHGYVIRADQATKDSKLSAIEVQHNLNGDFKTGTIRHRFVFGLDYQRQNSNQLFYSNFYGVAPLQSSTFNYGSFNQAVINATNAANPLTASNTYTYYFKTNTYSTYLSDVVNLTDRLIASVGLRLDHYRHAGSENYDRVQTAPAFNQTTIAPKFGLIFQPIKDQLSLFGNYQNGFVNPGMYINAAGVTQVAKTQNANQIEGGVKLALFDGKLNGTISYYNIKLTNSLYSVTGPTPSVFSQAQDGTQVSKGFETEIIATPYMGFNVIAGFAYNNAKFTKADANVNGLRPVEAGSPYLANFYLSYRLPETAVKGLGAGLGGNFASKNKVVNNVASGTFVLPEYYLFNGNVFFDRTKYRVGVAVNNLTNKQYYTGYTTVNPQRLRQFILSASYKF</sequence>
<keyword evidence="20" id="KW-1185">Reference proteome</keyword>
<evidence type="ECO:0000256" key="1">
    <source>
        <dbReference type="ARBA" id="ARBA00004571"/>
    </source>
</evidence>
<comment type="subcellular location">
    <subcellularLocation>
        <location evidence="1 14">Cell outer membrane</location>
        <topology evidence="1 14">Multi-pass membrane protein</topology>
    </subcellularLocation>
</comment>
<keyword evidence="11 14" id="KW-0472">Membrane</keyword>
<dbReference type="PANTHER" id="PTHR32552">
    <property type="entry name" value="FERRICHROME IRON RECEPTOR-RELATED"/>
    <property type="match status" value="1"/>
</dbReference>
<dbReference type="CDD" id="cd01347">
    <property type="entry name" value="ligand_gated_channel"/>
    <property type="match status" value="1"/>
</dbReference>
<keyword evidence="7 16" id="KW-0732">Signal</keyword>
<comment type="caution">
    <text evidence="19">The sequence shown here is derived from an EMBL/GenBank/DDBJ whole genome shotgun (WGS) entry which is preliminary data.</text>
</comment>
<dbReference type="PROSITE" id="PS52016">
    <property type="entry name" value="TONB_DEPENDENT_REC_3"/>
    <property type="match status" value="1"/>
</dbReference>
<gene>
    <name evidence="19" type="ORF">ACFSYC_13970</name>
</gene>
<evidence type="ECO:0000256" key="4">
    <source>
        <dbReference type="ARBA" id="ARBA00022452"/>
    </source>
</evidence>
<dbReference type="InterPro" id="IPR012910">
    <property type="entry name" value="Plug_dom"/>
</dbReference>
<evidence type="ECO:0000256" key="12">
    <source>
        <dbReference type="ARBA" id="ARBA00023170"/>
    </source>
</evidence>
<evidence type="ECO:0000256" key="6">
    <source>
        <dbReference type="ARBA" id="ARBA00022692"/>
    </source>
</evidence>
<keyword evidence="3 14" id="KW-0813">Transport</keyword>
<dbReference type="Pfam" id="PF00593">
    <property type="entry name" value="TonB_dep_Rec_b-barrel"/>
    <property type="match status" value="1"/>
</dbReference>
<dbReference type="Proteomes" id="UP001597601">
    <property type="component" value="Unassembled WGS sequence"/>
</dbReference>
<keyword evidence="10 15" id="KW-0798">TonB box</keyword>
<dbReference type="InterPro" id="IPR037066">
    <property type="entry name" value="Plug_dom_sf"/>
</dbReference>
<evidence type="ECO:0000259" key="17">
    <source>
        <dbReference type="Pfam" id="PF00593"/>
    </source>
</evidence>
<evidence type="ECO:0000313" key="20">
    <source>
        <dbReference type="Proteomes" id="UP001597601"/>
    </source>
</evidence>
<dbReference type="SUPFAM" id="SSF56935">
    <property type="entry name" value="Porins"/>
    <property type="match status" value="1"/>
</dbReference>
<evidence type="ECO:0000256" key="15">
    <source>
        <dbReference type="RuleBase" id="RU003357"/>
    </source>
</evidence>